<evidence type="ECO:0000313" key="4">
    <source>
        <dbReference type="Proteomes" id="UP000719412"/>
    </source>
</evidence>
<dbReference type="SUPFAM" id="SSF56672">
    <property type="entry name" value="DNA/RNA polymerases"/>
    <property type="match status" value="1"/>
</dbReference>
<dbReference type="InterPro" id="IPR012337">
    <property type="entry name" value="RNaseH-like_sf"/>
</dbReference>
<dbReference type="EMBL" id="JABDTM020011617">
    <property type="protein sequence ID" value="KAH0820533.1"/>
    <property type="molecule type" value="Genomic_DNA"/>
</dbReference>
<reference evidence="3" key="2">
    <citation type="submission" date="2021-08" db="EMBL/GenBank/DDBJ databases">
        <authorList>
            <person name="Eriksson T."/>
        </authorList>
    </citation>
    <scope>NUCLEOTIDE SEQUENCE</scope>
    <source>
        <strain evidence="3">Stoneville</strain>
        <tissue evidence="3">Whole head</tissue>
    </source>
</reference>
<evidence type="ECO:0000313" key="3">
    <source>
        <dbReference type="EMBL" id="KAH0820533.1"/>
    </source>
</evidence>
<protein>
    <recommendedName>
        <fullName evidence="2">Integrase zinc-binding domain-containing protein</fullName>
    </recommendedName>
</protein>
<comment type="caution">
    <text evidence="3">The sequence shown here is derived from an EMBL/GenBank/DDBJ whole genome shotgun (WGS) entry which is preliminary data.</text>
</comment>
<dbReference type="GO" id="GO:0003676">
    <property type="term" value="F:nucleic acid binding"/>
    <property type="evidence" value="ECO:0007669"/>
    <property type="project" value="InterPro"/>
</dbReference>
<evidence type="ECO:0000256" key="1">
    <source>
        <dbReference type="SAM" id="MobiDB-lite"/>
    </source>
</evidence>
<accession>A0A8J6HVY5</accession>
<organism evidence="3 4">
    <name type="scientific">Tenebrio molitor</name>
    <name type="common">Yellow mealworm beetle</name>
    <dbReference type="NCBI Taxonomy" id="7067"/>
    <lineage>
        <taxon>Eukaryota</taxon>
        <taxon>Metazoa</taxon>
        <taxon>Ecdysozoa</taxon>
        <taxon>Arthropoda</taxon>
        <taxon>Hexapoda</taxon>
        <taxon>Insecta</taxon>
        <taxon>Pterygota</taxon>
        <taxon>Neoptera</taxon>
        <taxon>Endopterygota</taxon>
        <taxon>Coleoptera</taxon>
        <taxon>Polyphaga</taxon>
        <taxon>Cucujiformia</taxon>
        <taxon>Tenebrionidae</taxon>
        <taxon>Tenebrio</taxon>
    </lineage>
</organism>
<dbReference type="SUPFAM" id="SSF53098">
    <property type="entry name" value="Ribonuclease H-like"/>
    <property type="match status" value="1"/>
</dbReference>
<dbReference type="InterPro" id="IPR036397">
    <property type="entry name" value="RNaseH_sf"/>
</dbReference>
<proteinExistence type="predicted"/>
<dbReference type="CDD" id="cd01644">
    <property type="entry name" value="RT_pepA17"/>
    <property type="match status" value="1"/>
</dbReference>
<feature type="region of interest" description="Disordered" evidence="1">
    <location>
        <begin position="1457"/>
        <end position="1487"/>
    </location>
</feature>
<dbReference type="PANTHER" id="PTHR47331:SF5">
    <property type="entry name" value="RIBONUCLEASE H"/>
    <property type="match status" value="1"/>
</dbReference>
<dbReference type="Proteomes" id="UP000719412">
    <property type="component" value="Unassembled WGS sequence"/>
</dbReference>
<dbReference type="InterPro" id="IPR008042">
    <property type="entry name" value="Retrotrans_Pao"/>
</dbReference>
<dbReference type="Pfam" id="PF17921">
    <property type="entry name" value="Integrase_H2C2"/>
    <property type="match status" value="1"/>
</dbReference>
<feature type="domain" description="Integrase zinc-binding" evidence="2">
    <location>
        <begin position="1067"/>
        <end position="1120"/>
    </location>
</feature>
<evidence type="ECO:0000259" key="2">
    <source>
        <dbReference type="Pfam" id="PF17921"/>
    </source>
</evidence>
<dbReference type="InterPro" id="IPR043502">
    <property type="entry name" value="DNA/RNA_pol_sf"/>
</dbReference>
<dbReference type="Pfam" id="PF03564">
    <property type="entry name" value="DUF1759"/>
    <property type="match status" value="1"/>
</dbReference>
<feature type="region of interest" description="Disordered" evidence="1">
    <location>
        <begin position="303"/>
        <end position="323"/>
    </location>
</feature>
<dbReference type="PANTHER" id="PTHR47331">
    <property type="entry name" value="PHD-TYPE DOMAIN-CONTAINING PROTEIN"/>
    <property type="match status" value="1"/>
</dbReference>
<dbReference type="Pfam" id="PF05380">
    <property type="entry name" value="Peptidase_A17"/>
    <property type="match status" value="1"/>
</dbReference>
<reference evidence="3" key="1">
    <citation type="journal article" date="2020" name="J Insects Food Feed">
        <title>The yellow mealworm (Tenebrio molitor) genome: a resource for the emerging insects as food and feed industry.</title>
        <authorList>
            <person name="Eriksson T."/>
            <person name="Andere A."/>
            <person name="Kelstrup H."/>
            <person name="Emery V."/>
            <person name="Picard C."/>
        </authorList>
    </citation>
    <scope>NUCLEOTIDE SEQUENCE</scope>
    <source>
        <strain evidence="3">Stoneville</strain>
        <tissue evidence="3">Whole head</tissue>
    </source>
</reference>
<sequence length="1487" mass="169771">MANEQELKSLRIRRGTIKSAVTRVSNFVRDFGDGNIFQLKTRLVNLREAFKEFDAVQLQIEVLDETALQGNERADFENAYYNIESTILEKIETATVNEAATIANATGFTPSVSSHGTGNSNVRLPILELPTFSGNYRDWLSFRDTFTALIHDSNLYTSIEKFHYLRSCLKDEALKAIESIAVSEVNYRVAWETLITRFENKRLLIQEHAYAIINLPPLVKNSYQSLRKLVDDFNSNLAALTNLGQPTEHWSGLLVPIISQKMDFFTKREWEAQLGPDPPTIETLKSFLQKKCVTLESLSVAEQQSAKTNNATPKSNNKTSANHFSKDRTLCNASTNKQIQCYMCKEAHGLYQCPQFLNLVIAQRVTQVKEWKVCENCFPKGHEASRSKSRACRVGQIKATRNNPHLQETILGWVVGGDMVAGRKPSYGTLCNVSLNSINKQLSKFWDVDEYPTNKRVVIVKKEDIECETHFKNTCSRNAEGRFTVEIPFKLNGPNIGVSKEMAIKRCLSLENKFRKDPALKRDYTEFIEEYIRLNHMELVPPTEINVNERVFLPHHAVTKETSTTTKLRVVFDASAKTTTGVSLNDAVMVGPKLQNDLFDIIIRFRTHQYVFTADINKMYRQIIVADQHRKYQTILWRESPDIPIREYQLATVTYGLNCAPFLAIRCLQQLAEEEKDKYPAAYPALLNDFFMDDALTGANSIEETNQIREQLTRLLASGGFELRKFAANNDQLRPDLNNADSHLINFDKNGDTKILGLWWNCRHDNLRYEVKTENPQSIFTKRKVLSAIVKIYDPLQLIGRVIVKAKLIMQELWKREIGWDEELPEDLKASWTVILNQLHLLNQIRIPRKMHPKLHMDAAYTVSEILNLSNIQNWKHVNSADNPADIISRGVYPPELLTNNLWFTGPHWLSQNPDGWPSQTAQQITDEVPELRQVVTLTVTGTDDSHPNLSVINQFSTFRKLRRIIALCLRFADLCKKRITKNGYNHPSTAELQNAEEKIILLAQKANFEHEIRDLKAGRQVNSKSKLKLLNPFIDNSGMIRVGGRLSNSQYPHDKKYPIVLPKGHVTRLILENTHRDQLHAGPTATLAAVREKFWPLDGRSEIRKVVHRCIPCFRTKPHDNNPIMGNLPSHRVKASRSFTNCGVDFGGPIFLKIGGIRSKKTTKAYICLFVCFSTKAIHSELVSDLTAANFLNGLKRFIARRAMLNGNYVTCFWLTNSATSLRHLAEFNINWHFIPARSPHFGGLWEAGIKEVKGHIKRVIGQTSLTYEEMYTLLTGIEACLNSRPLCPLTEDPSDLNVLTPGHFLIGTAMTSPLEHQIVDVPQNRLTRWQHLEQMRQHFSQNGRRAIPAQQSKKAICVHPGADDIIRVATVKTDSGTTKRANENHPCVGEDRDWRRQYRDGLRVEQSESQVRSHFTQHLEYGPAASRQYAERFPERHHPGPQQFINLVQRDNGNLREHRGGHAERPRPQHMLDVEEDIQQSVHGK</sequence>
<dbReference type="InterPro" id="IPR005312">
    <property type="entry name" value="DUF1759"/>
</dbReference>
<dbReference type="GO" id="GO:0071897">
    <property type="term" value="P:DNA biosynthetic process"/>
    <property type="evidence" value="ECO:0007669"/>
    <property type="project" value="UniProtKB-ARBA"/>
</dbReference>
<dbReference type="Gene3D" id="1.10.340.70">
    <property type="match status" value="1"/>
</dbReference>
<feature type="compositionally biased region" description="Basic and acidic residues" evidence="1">
    <location>
        <begin position="1457"/>
        <end position="1475"/>
    </location>
</feature>
<keyword evidence="4" id="KW-1185">Reference proteome</keyword>
<gene>
    <name evidence="3" type="ORF">GEV33_002258</name>
</gene>
<dbReference type="GO" id="GO:0042575">
    <property type="term" value="C:DNA polymerase complex"/>
    <property type="evidence" value="ECO:0007669"/>
    <property type="project" value="UniProtKB-ARBA"/>
</dbReference>
<dbReference type="InterPro" id="IPR041588">
    <property type="entry name" value="Integrase_H2C2"/>
</dbReference>
<name>A0A8J6HVY5_TENMO</name>
<dbReference type="Gene3D" id="3.30.420.10">
    <property type="entry name" value="Ribonuclease H-like superfamily/Ribonuclease H"/>
    <property type="match status" value="1"/>
</dbReference>